<keyword evidence="1" id="KW-0472">Membrane</keyword>
<dbReference type="InterPro" id="IPR052712">
    <property type="entry name" value="Acid_resist_chaperone_HdeD"/>
</dbReference>
<evidence type="ECO:0008006" key="3">
    <source>
        <dbReference type="Google" id="ProtNLM"/>
    </source>
</evidence>
<reference evidence="2" key="1">
    <citation type="submission" date="2018-06" db="EMBL/GenBank/DDBJ databases">
        <authorList>
            <person name="Zhirakovskaya E."/>
        </authorList>
    </citation>
    <scope>NUCLEOTIDE SEQUENCE</scope>
</reference>
<evidence type="ECO:0000313" key="2">
    <source>
        <dbReference type="EMBL" id="VAV99180.1"/>
    </source>
</evidence>
<dbReference type="InterPro" id="IPR005325">
    <property type="entry name" value="DUF308_memb"/>
</dbReference>
<feature type="transmembrane region" description="Helical" evidence="1">
    <location>
        <begin position="155"/>
        <end position="177"/>
    </location>
</feature>
<accession>A0A3B0RZZ8</accession>
<dbReference type="PANTHER" id="PTHR34989:SF1">
    <property type="entry name" value="PROTEIN HDED"/>
    <property type="match status" value="1"/>
</dbReference>
<organism evidence="2">
    <name type="scientific">hydrothermal vent metagenome</name>
    <dbReference type="NCBI Taxonomy" id="652676"/>
    <lineage>
        <taxon>unclassified sequences</taxon>
        <taxon>metagenomes</taxon>
        <taxon>ecological metagenomes</taxon>
    </lineage>
</organism>
<feature type="transmembrane region" description="Helical" evidence="1">
    <location>
        <begin position="130"/>
        <end position="149"/>
    </location>
</feature>
<feature type="transmembrane region" description="Helical" evidence="1">
    <location>
        <begin position="97"/>
        <end position="118"/>
    </location>
</feature>
<feature type="transmembrane region" description="Helical" evidence="1">
    <location>
        <begin position="74"/>
        <end position="91"/>
    </location>
</feature>
<dbReference type="Pfam" id="PF03729">
    <property type="entry name" value="DUF308"/>
    <property type="match status" value="2"/>
</dbReference>
<proteinExistence type="predicted"/>
<feature type="transmembrane region" description="Helical" evidence="1">
    <location>
        <begin position="43"/>
        <end position="62"/>
    </location>
</feature>
<keyword evidence="1" id="KW-1133">Transmembrane helix</keyword>
<keyword evidence="1" id="KW-0812">Transmembrane</keyword>
<dbReference type="GO" id="GO:0005886">
    <property type="term" value="C:plasma membrane"/>
    <property type="evidence" value="ECO:0007669"/>
    <property type="project" value="TreeGrafter"/>
</dbReference>
<protein>
    <recommendedName>
        <fullName evidence="3">Acid-resistance membrane protein</fullName>
    </recommendedName>
</protein>
<dbReference type="EMBL" id="UOEI01000252">
    <property type="protein sequence ID" value="VAV99180.1"/>
    <property type="molecule type" value="Genomic_DNA"/>
</dbReference>
<name>A0A3B0RZZ8_9ZZZZ</name>
<gene>
    <name evidence="2" type="ORF">MNBD_ACTINO01-1506</name>
</gene>
<feature type="transmembrane region" description="Helical" evidence="1">
    <location>
        <begin position="16"/>
        <end position="37"/>
    </location>
</feature>
<sequence length="182" mass="19484">MDDLETQEVIAEAKKAWWLLAVLGAVSIGLGIVLIFWPGQTLTVVATLVGLIMLVSGVIRFFVAVFDSRSSDRWMMAISGIIGIVLGVAVMKNPEATIKLIVVITAIFWLISGLIDLFRGLADGDLPDRGIRIGFGGLSVFFAVIVLVWPAITIGVFAIIVGLYTVLVGVLELVAAFQIKNA</sequence>
<dbReference type="PANTHER" id="PTHR34989">
    <property type="entry name" value="PROTEIN HDED"/>
    <property type="match status" value="1"/>
</dbReference>
<dbReference type="AlphaFoldDB" id="A0A3B0RZZ8"/>
<evidence type="ECO:0000256" key="1">
    <source>
        <dbReference type="SAM" id="Phobius"/>
    </source>
</evidence>